<keyword evidence="15" id="KW-0534">Nitrate assimilation</keyword>
<dbReference type="SMART" id="SM00926">
    <property type="entry name" value="Molybdop_Fe4S4"/>
    <property type="match status" value="1"/>
</dbReference>
<dbReference type="CDD" id="cd02776">
    <property type="entry name" value="MopB_CT_Nitrate-R-NarG-like"/>
    <property type="match status" value="1"/>
</dbReference>
<dbReference type="Pfam" id="PF01568">
    <property type="entry name" value="Molydop_binding"/>
    <property type="match status" value="1"/>
</dbReference>
<dbReference type="Pfam" id="PF14710">
    <property type="entry name" value="Nitr_red_alph_N"/>
    <property type="match status" value="1"/>
</dbReference>
<dbReference type="InterPro" id="IPR006656">
    <property type="entry name" value="Mopterin_OxRdtase"/>
</dbReference>
<dbReference type="PROSITE" id="PS00932">
    <property type="entry name" value="MOLYBDOPTERIN_PROK_3"/>
    <property type="match status" value="1"/>
</dbReference>
<keyword evidence="13" id="KW-0408">Iron</keyword>
<dbReference type="PROSITE" id="PS51669">
    <property type="entry name" value="4FE4S_MOW_BIS_MGD"/>
    <property type="match status" value="1"/>
</dbReference>
<dbReference type="GO" id="GO:0051539">
    <property type="term" value="F:4 iron, 4 sulfur cluster binding"/>
    <property type="evidence" value="ECO:0007669"/>
    <property type="project" value="UniProtKB-KW"/>
</dbReference>
<dbReference type="SUPFAM" id="SSF53706">
    <property type="entry name" value="Formate dehydrogenase/DMSO reductase, domains 1-3"/>
    <property type="match status" value="1"/>
</dbReference>
<dbReference type="PROSITE" id="PS00551">
    <property type="entry name" value="MOLYBDOPTERIN_PROK_1"/>
    <property type="match status" value="1"/>
</dbReference>
<sequence>MKQKSIFSKLRFFQPNERYSGGWSEMSPESREWEKVYRRRWQHDKVIRTTHGVNCTGSCSWKVFVKDGIITWENQQTDYPTTGPDMPEFEPRGCPRGASFSWYVYSPLRVKYPYVRGALLKLWREELQKTKDPVQAWKNVVEDPEKSRQYKAARGKGGFVRASWDEINRLISSSLIYTIQKYGPDRVAGFTPIPAMSMVSYASGARFLSMLGAPMLSFYDWYADLPPASPQIWGEQTDVPESSDWYNSGYIMMWGSNVPMTRTPDAHFMTEARYKGTKVVAVSPDYAENVKFADNWLAPNPGSDGALAQAMTHVILKEFYVNRQTEYFNSYAKRYTDLPYLITLKKQGDSFVSDRFLLASDLGFPLKNPEWKPVVFDNDTKKIVVPIGSIGHRWADAGKWNLKQEDEAGHPYDSAMTLLGNEDEMLSVDFPYFDEGDRGVFRRAVPVKRIEGAGETVYVTTVFDLMLANYGVNRDLPGDYPIDYNDPKPYTPAWQEQRTGVKRELVIQIAREFAQNAVDTNGRSMIIMGAGINHWYNGDTIYRAILNLVLLTGAQGVNGGGWAHYVGQEKLRPIEGWGTIAFGRDWSMPPRLQNATSFYYFATDQWRYDELQMNDLVSATAGKAKYQHSADYNVLAARLGWLPSYPQFNRNSIQLFDDAKQKGAASNEEVIKYVVEELKNGNMSFAVEDPDNPVNFPRALFVWRSNLISSSGKGHEYFLKHLLGTSNGLLSEESVVNRPQEVKWHEKAPEGKLDLLVSLDFRMAGNALHSDIVLPAATWYEKHDLSSTDMHPFVHPLNPAINPPWEAKSDWDIFKALAKTFSDMAKIYLPEPKKDVVAAPLLHDSPAELAQPFGKVLDWKKGEVEPIPGKTMPNLVVVERDYTQIYDKFTALGPLLETNPIGAHGISFSVKDQYEQLKKINGIVDKPGVAQGRPKLETDRQACETILTLSSATNGQVAVKAWEAEEKKTGMKLKDLAEERAAEHFKFADITAQPKQVIPTPVFSGSNKGDRRYAPFTTSIERLVPFRTLTGRQHFYLDHEIILEYGEQFPTYKPTLPKMVFTGKDHKPGDEGKDIVLRYLTPHGKWNIHSTYQDNLMMLTLFRGGPNVWINDKDAAAAGIRDNDWIEVFNRNGVVTARAVVSHRMPRGTVYMYHAQDKHINTPGSQITKERGGTHNSPTRIHLKPTQIIGGYAQLSYGFNYYGPIGNQRDLYVVVRKMKEVSWLEN</sequence>
<dbReference type="GO" id="GO:0005886">
    <property type="term" value="C:plasma membrane"/>
    <property type="evidence" value="ECO:0007669"/>
    <property type="project" value="UniProtKB-SubCell"/>
</dbReference>
<comment type="catalytic activity">
    <reaction evidence="17">
        <text>nitrate + a quinol = a quinone + nitrite + H2O</text>
        <dbReference type="Rhea" id="RHEA:56144"/>
        <dbReference type="ChEBI" id="CHEBI:15377"/>
        <dbReference type="ChEBI" id="CHEBI:16301"/>
        <dbReference type="ChEBI" id="CHEBI:17632"/>
        <dbReference type="ChEBI" id="CHEBI:24646"/>
        <dbReference type="ChEBI" id="CHEBI:132124"/>
        <dbReference type="EC" id="1.7.5.1"/>
    </reaction>
</comment>
<comment type="subcellular location">
    <subcellularLocation>
        <location evidence="3">Cell membrane</location>
        <topology evidence="3">Peripheral membrane protein</topology>
    </subcellularLocation>
</comment>
<evidence type="ECO:0000256" key="15">
    <source>
        <dbReference type="ARBA" id="ARBA00023063"/>
    </source>
</evidence>
<keyword evidence="6" id="KW-0813">Transport</keyword>
<proteinExistence type="inferred from homology"/>
<dbReference type="GO" id="GO:0160182">
    <property type="term" value="F:nitrate reductase (quinone) activity"/>
    <property type="evidence" value="ECO:0007669"/>
    <property type="project" value="UniProtKB-EC"/>
</dbReference>
<dbReference type="RefSeq" id="WP_096183156.1">
    <property type="nucleotide sequence ID" value="NZ_BDUF01000095.1"/>
</dbReference>
<dbReference type="InterPro" id="IPR006468">
    <property type="entry name" value="NarG"/>
</dbReference>
<dbReference type="Proteomes" id="UP000217785">
    <property type="component" value="Unassembled WGS sequence"/>
</dbReference>
<evidence type="ECO:0000256" key="10">
    <source>
        <dbReference type="ARBA" id="ARBA00022723"/>
    </source>
</evidence>
<dbReference type="InterPro" id="IPR027467">
    <property type="entry name" value="MopterinOxRdtase_cofactor_BS"/>
</dbReference>
<dbReference type="SUPFAM" id="SSF50692">
    <property type="entry name" value="ADC-like"/>
    <property type="match status" value="1"/>
</dbReference>
<dbReference type="EMBL" id="BDUF01000095">
    <property type="protein sequence ID" value="GAX91401.1"/>
    <property type="molecule type" value="Genomic_DNA"/>
</dbReference>
<dbReference type="CDD" id="cd02750">
    <property type="entry name" value="MopB_Nitrate-R-NarG-like"/>
    <property type="match status" value="1"/>
</dbReference>
<gene>
    <name evidence="19" type="ORF">EFBL_3070</name>
</gene>
<keyword evidence="9" id="KW-0500">Molybdenum</keyword>
<evidence type="ECO:0000256" key="13">
    <source>
        <dbReference type="ARBA" id="ARBA00023004"/>
    </source>
</evidence>
<keyword evidence="20" id="KW-1185">Reference proteome</keyword>
<dbReference type="PANTHER" id="PTHR43105">
    <property type="entry name" value="RESPIRATORY NITRATE REDUCTASE"/>
    <property type="match status" value="1"/>
</dbReference>
<dbReference type="InterPro" id="IPR050123">
    <property type="entry name" value="Prok_molybdopt-oxidoreductase"/>
</dbReference>
<dbReference type="InterPro" id="IPR009010">
    <property type="entry name" value="Asp_de-COase-like_dom_sf"/>
</dbReference>
<dbReference type="EC" id="1.7.5.1" evidence="5"/>
<dbReference type="InterPro" id="IPR037943">
    <property type="entry name" value="MopB_CT_Nitrate-R-NarG-like"/>
</dbReference>
<keyword evidence="12" id="KW-0560">Oxidoreductase</keyword>
<evidence type="ECO:0000256" key="7">
    <source>
        <dbReference type="ARBA" id="ARBA00022475"/>
    </source>
</evidence>
<evidence type="ECO:0000256" key="2">
    <source>
        <dbReference type="ARBA" id="ARBA00001966"/>
    </source>
</evidence>
<dbReference type="FunFam" id="3.40.50.12440:FF:000001">
    <property type="entry name" value="Nitrate reductase subunit alpha"/>
    <property type="match status" value="1"/>
</dbReference>
<comment type="caution">
    <text evidence="19">The sequence shown here is derived from an EMBL/GenBank/DDBJ whole genome shotgun (WGS) entry which is preliminary data.</text>
</comment>
<evidence type="ECO:0000256" key="11">
    <source>
        <dbReference type="ARBA" id="ARBA00022982"/>
    </source>
</evidence>
<evidence type="ECO:0000256" key="17">
    <source>
        <dbReference type="ARBA" id="ARBA00048294"/>
    </source>
</evidence>
<keyword evidence="10" id="KW-0479">Metal-binding</keyword>
<evidence type="ECO:0000256" key="4">
    <source>
        <dbReference type="ARBA" id="ARBA00010312"/>
    </source>
</evidence>
<dbReference type="InterPro" id="IPR044906">
    <property type="entry name" value="Nitr_red_alph_N_sf"/>
</dbReference>
<comment type="similarity">
    <text evidence="4">Belongs to the prokaryotic molybdopterin-containing oxidoreductase family.</text>
</comment>
<evidence type="ECO:0000259" key="18">
    <source>
        <dbReference type="PROSITE" id="PS51669"/>
    </source>
</evidence>
<evidence type="ECO:0000256" key="12">
    <source>
        <dbReference type="ARBA" id="ARBA00023002"/>
    </source>
</evidence>
<keyword evidence="14" id="KW-0411">Iron-sulfur</keyword>
<evidence type="ECO:0000313" key="19">
    <source>
        <dbReference type="EMBL" id="GAX91401.1"/>
    </source>
</evidence>
<dbReference type="GO" id="GO:0043546">
    <property type="term" value="F:molybdopterin cofactor binding"/>
    <property type="evidence" value="ECO:0007669"/>
    <property type="project" value="InterPro"/>
</dbReference>
<feature type="domain" description="4Fe-4S Mo/W bis-MGD-type" evidence="18">
    <location>
        <begin position="44"/>
        <end position="108"/>
    </location>
</feature>
<dbReference type="NCBIfam" id="TIGR01580">
    <property type="entry name" value="narG"/>
    <property type="match status" value="1"/>
</dbReference>
<evidence type="ECO:0000256" key="6">
    <source>
        <dbReference type="ARBA" id="ARBA00022448"/>
    </source>
</evidence>
<keyword evidence="7" id="KW-1003">Cell membrane</keyword>
<dbReference type="Pfam" id="PF00384">
    <property type="entry name" value="Molybdopterin"/>
    <property type="match status" value="1"/>
</dbReference>
<dbReference type="AlphaFoldDB" id="A0A292YR63"/>
<dbReference type="Gene3D" id="3.40.50.12440">
    <property type="match status" value="1"/>
</dbReference>
<evidence type="ECO:0000256" key="8">
    <source>
        <dbReference type="ARBA" id="ARBA00022485"/>
    </source>
</evidence>
<organism evidence="19 20">
    <name type="scientific">Effusibacillus lacus</name>
    <dbReference type="NCBI Taxonomy" id="1348429"/>
    <lineage>
        <taxon>Bacteria</taxon>
        <taxon>Bacillati</taxon>
        <taxon>Bacillota</taxon>
        <taxon>Bacilli</taxon>
        <taxon>Bacillales</taxon>
        <taxon>Alicyclobacillaceae</taxon>
        <taxon>Effusibacillus</taxon>
    </lineage>
</organism>
<keyword evidence="16" id="KW-0472">Membrane</keyword>
<name>A0A292YR63_9BACL</name>
<evidence type="ECO:0000313" key="20">
    <source>
        <dbReference type="Proteomes" id="UP000217785"/>
    </source>
</evidence>
<evidence type="ECO:0000256" key="3">
    <source>
        <dbReference type="ARBA" id="ARBA00004202"/>
    </source>
</evidence>
<evidence type="ECO:0000256" key="16">
    <source>
        <dbReference type="ARBA" id="ARBA00023136"/>
    </source>
</evidence>
<evidence type="ECO:0000256" key="1">
    <source>
        <dbReference type="ARBA" id="ARBA00001942"/>
    </source>
</evidence>
<dbReference type="GO" id="GO:0046872">
    <property type="term" value="F:metal ion binding"/>
    <property type="evidence" value="ECO:0007669"/>
    <property type="project" value="UniProtKB-KW"/>
</dbReference>
<dbReference type="InterPro" id="IPR006963">
    <property type="entry name" value="Mopterin_OxRdtase_4Fe-4S_dom"/>
</dbReference>
<dbReference type="GO" id="GO:0042128">
    <property type="term" value="P:nitrate assimilation"/>
    <property type="evidence" value="ECO:0007669"/>
    <property type="project" value="UniProtKB-KW"/>
</dbReference>
<keyword evidence="11" id="KW-0249">Electron transport</keyword>
<dbReference type="InterPro" id="IPR006657">
    <property type="entry name" value="MoPterin_dinucl-bd_dom"/>
</dbReference>
<dbReference type="GO" id="GO:0009325">
    <property type="term" value="C:nitrate reductase complex"/>
    <property type="evidence" value="ECO:0007669"/>
    <property type="project" value="InterPro"/>
</dbReference>
<evidence type="ECO:0000256" key="5">
    <source>
        <dbReference type="ARBA" id="ARBA00012500"/>
    </source>
</evidence>
<reference evidence="20" key="1">
    <citation type="submission" date="2017-07" db="EMBL/GenBank/DDBJ databases">
        <title>Draft genome sequence of Effusibacillus lacus strain skLN1.</title>
        <authorList>
            <person name="Watanabe M."/>
            <person name="Kojima H."/>
            <person name="Fukui M."/>
        </authorList>
    </citation>
    <scope>NUCLEOTIDE SEQUENCE [LARGE SCALE GENOMIC DNA]</scope>
    <source>
        <strain evidence="20">skLN1</strain>
    </source>
</reference>
<evidence type="ECO:0000256" key="9">
    <source>
        <dbReference type="ARBA" id="ARBA00022505"/>
    </source>
</evidence>
<dbReference type="Gene3D" id="4.10.1200.10">
    <property type="entry name" value="nitrate reductase tail"/>
    <property type="match status" value="1"/>
</dbReference>
<protein>
    <recommendedName>
        <fullName evidence="5">nitrate reductase (quinone)</fullName>
        <ecNumber evidence="5">1.7.5.1</ecNumber>
    </recommendedName>
</protein>
<dbReference type="PANTHER" id="PTHR43105:SF2">
    <property type="entry name" value="RESPIRATORY NITRATE REDUCTASE 2 ALPHA CHAIN"/>
    <property type="match status" value="1"/>
</dbReference>
<comment type="cofactor">
    <cofactor evidence="2">
        <name>[4Fe-4S] cluster</name>
        <dbReference type="ChEBI" id="CHEBI:49883"/>
    </cofactor>
</comment>
<keyword evidence="8" id="KW-0004">4Fe-4S</keyword>
<evidence type="ECO:0000256" key="14">
    <source>
        <dbReference type="ARBA" id="ARBA00023014"/>
    </source>
</evidence>
<dbReference type="InterPro" id="IPR006655">
    <property type="entry name" value="Mopterin_OxRdtase_prok_CS"/>
</dbReference>
<dbReference type="InterPro" id="IPR028189">
    <property type="entry name" value="Nitr_red_alph_N"/>
</dbReference>
<comment type="cofactor">
    <cofactor evidence="1">
        <name>Mo-bis(molybdopterin guanine dinucleotide)</name>
        <dbReference type="ChEBI" id="CHEBI:60539"/>
    </cofactor>
</comment>
<accession>A0A292YR63</accession>
<dbReference type="OrthoDB" id="9759518at2"/>